<keyword evidence="4" id="KW-1185">Reference proteome</keyword>
<comment type="function">
    <text evidence="1">Involved in the post-translational conjugation of arginine to the N-terminal aspartate or glutamate of a protein. This arginylation is required for degradation of the protein via the ubiquitin pathway.</text>
</comment>
<proteinExistence type="inferred from homology"/>
<dbReference type="OrthoDB" id="74183at2759"/>
<evidence type="ECO:0000313" key="3">
    <source>
        <dbReference type="EMBL" id="KIK06800.1"/>
    </source>
</evidence>
<accession>A0A0C9X3S3</accession>
<protein>
    <recommendedName>
        <fullName evidence="1">Arginyl-tRNA--protein transferase 1</fullName>
        <shortName evidence="1">Arginyltransferase 1</shortName>
        <shortName evidence="1">R-transferase 1</shortName>
        <ecNumber evidence="1">2.3.2.8</ecNumber>
    </recommendedName>
    <alternativeName>
        <fullName evidence="1">Arginine-tRNA--protein transferase 1</fullName>
    </alternativeName>
</protein>
<keyword evidence="1" id="KW-0808">Transferase</keyword>
<gene>
    <name evidence="3" type="ORF">K443DRAFT_674084</name>
</gene>
<keyword evidence="1" id="KW-0012">Acyltransferase</keyword>
<dbReference type="HOGENOM" id="CLU_020349_2_0_1"/>
<dbReference type="STRING" id="1095629.A0A0C9X3S3"/>
<reference evidence="4" key="2">
    <citation type="submission" date="2015-01" db="EMBL/GenBank/DDBJ databases">
        <title>Evolutionary Origins and Diversification of the Mycorrhizal Mutualists.</title>
        <authorList>
            <consortium name="DOE Joint Genome Institute"/>
            <consortium name="Mycorrhizal Genomics Consortium"/>
            <person name="Kohler A."/>
            <person name="Kuo A."/>
            <person name="Nagy L.G."/>
            <person name="Floudas D."/>
            <person name="Copeland A."/>
            <person name="Barry K.W."/>
            <person name="Cichocki N."/>
            <person name="Veneault-Fourrey C."/>
            <person name="LaButti K."/>
            <person name="Lindquist E.A."/>
            <person name="Lipzen A."/>
            <person name="Lundell T."/>
            <person name="Morin E."/>
            <person name="Murat C."/>
            <person name="Riley R."/>
            <person name="Ohm R."/>
            <person name="Sun H."/>
            <person name="Tunlid A."/>
            <person name="Henrissat B."/>
            <person name="Grigoriev I.V."/>
            <person name="Hibbett D.S."/>
            <person name="Martin F."/>
        </authorList>
    </citation>
    <scope>NUCLEOTIDE SEQUENCE [LARGE SCALE GENOMIC DNA]</scope>
    <source>
        <strain evidence="4">LaAM-08-1</strain>
    </source>
</reference>
<dbReference type="EC" id="2.3.2.8" evidence="1"/>
<dbReference type="Pfam" id="PF04377">
    <property type="entry name" value="ATE_C"/>
    <property type="match status" value="1"/>
</dbReference>
<organism evidence="3 4">
    <name type="scientific">Laccaria amethystina LaAM-08-1</name>
    <dbReference type="NCBI Taxonomy" id="1095629"/>
    <lineage>
        <taxon>Eukaryota</taxon>
        <taxon>Fungi</taxon>
        <taxon>Dikarya</taxon>
        <taxon>Basidiomycota</taxon>
        <taxon>Agaricomycotina</taxon>
        <taxon>Agaricomycetes</taxon>
        <taxon>Agaricomycetidae</taxon>
        <taxon>Agaricales</taxon>
        <taxon>Agaricineae</taxon>
        <taxon>Hydnangiaceae</taxon>
        <taxon>Laccaria</taxon>
    </lineage>
</organism>
<reference evidence="3 4" key="1">
    <citation type="submission" date="2014-04" db="EMBL/GenBank/DDBJ databases">
        <authorList>
            <consortium name="DOE Joint Genome Institute"/>
            <person name="Kuo A."/>
            <person name="Kohler A."/>
            <person name="Nagy L.G."/>
            <person name="Floudas D."/>
            <person name="Copeland A."/>
            <person name="Barry K.W."/>
            <person name="Cichocki N."/>
            <person name="Veneault-Fourrey C."/>
            <person name="LaButti K."/>
            <person name="Lindquist E.A."/>
            <person name="Lipzen A."/>
            <person name="Lundell T."/>
            <person name="Morin E."/>
            <person name="Murat C."/>
            <person name="Sun H."/>
            <person name="Tunlid A."/>
            <person name="Henrissat B."/>
            <person name="Grigoriev I.V."/>
            <person name="Hibbett D.S."/>
            <person name="Martin F."/>
            <person name="Nordberg H.P."/>
            <person name="Cantor M.N."/>
            <person name="Hua S.X."/>
        </authorList>
    </citation>
    <scope>NUCLEOTIDE SEQUENCE [LARGE SCALE GENOMIC DNA]</scope>
    <source>
        <strain evidence="3 4">LaAM-08-1</strain>
    </source>
</reference>
<name>A0A0C9X3S3_9AGAR</name>
<dbReference type="Proteomes" id="UP000054477">
    <property type="component" value="Unassembled WGS sequence"/>
</dbReference>
<dbReference type="AlphaFoldDB" id="A0A0C9X3S3"/>
<evidence type="ECO:0000313" key="4">
    <source>
        <dbReference type="Proteomes" id="UP000054477"/>
    </source>
</evidence>
<dbReference type="InterPro" id="IPR030700">
    <property type="entry name" value="N-end_Aminoacyl_Trfase"/>
</dbReference>
<dbReference type="GO" id="GO:0004057">
    <property type="term" value="F:arginyl-tRNA--protein transferase activity"/>
    <property type="evidence" value="ECO:0007669"/>
    <property type="project" value="UniProtKB-EC"/>
</dbReference>
<evidence type="ECO:0000256" key="1">
    <source>
        <dbReference type="PIRNR" id="PIRNR037207"/>
    </source>
</evidence>
<dbReference type="PIRSF" id="PIRSF037207">
    <property type="entry name" value="ATE1_euk"/>
    <property type="match status" value="1"/>
</dbReference>
<dbReference type="InterPro" id="IPR017137">
    <property type="entry name" value="Arg-tRNA-P_Trfase_1_euk"/>
</dbReference>
<comment type="catalytic activity">
    <reaction evidence="1">
        <text>an N-terminal L-alpha-aminoacyl-[protein] + L-arginyl-tRNA(Arg) = an N-terminal L-arginyl-L-aminoacyl-[protein] + tRNA(Arg) + H(+)</text>
        <dbReference type="Rhea" id="RHEA:10208"/>
        <dbReference type="Rhea" id="RHEA-COMP:9658"/>
        <dbReference type="Rhea" id="RHEA-COMP:9673"/>
        <dbReference type="Rhea" id="RHEA-COMP:10636"/>
        <dbReference type="Rhea" id="RHEA-COMP:10638"/>
        <dbReference type="ChEBI" id="CHEBI:15378"/>
        <dbReference type="ChEBI" id="CHEBI:78442"/>
        <dbReference type="ChEBI" id="CHEBI:78513"/>
        <dbReference type="ChEBI" id="CHEBI:78597"/>
        <dbReference type="ChEBI" id="CHEBI:83562"/>
        <dbReference type="EC" id="2.3.2.8"/>
    </reaction>
</comment>
<dbReference type="InterPro" id="IPR007472">
    <property type="entry name" value="N-end_Aminoacyl_Trfase_C"/>
</dbReference>
<comment type="similarity">
    <text evidence="1">Belongs to the R-transferase family.</text>
</comment>
<dbReference type="PANTHER" id="PTHR21367">
    <property type="entry name" value="ARGININE-TRNA-PROTEIN TRANSFERASE 1"/>
    <property type="match status" value="1"/>
</dbReference>
<dbReference type="GO" id="GO:0005737">
    <property type="term" value="C:cytoplasm"/>
    <property type="evidence" value="ECO:0007669"/>
    <property type="project" value="TreeGrafter"/>
</dbReference>
<dbReference type="EMBL" id="KN838551">
    <property type="protein sequence ID" value="KIK06800.1"/>
    <property type="molecule type" value="Genomic_DNA"/>
</dbReference>
<dbReference type="PANTHER" id="PTHR21367:SF1">
    <property type="entry name" value="ARGINYL-TRNA--PROTEIN TRANSFERASE 1"/>
    <property type="match status" value="1"/>
</dbReference>
<sequence length="359" mass="41231">MLPAVYNKVYLIPAHIIGTFERTWCRLDALAFGPSRSHRKLIYRWNRFIIDDGMNENMSSAGTKKSHFPKGKHQPALSLSALIHASELEFCSGESPSHTFEVTLEDSSYTPEKFALYEKYQNDIHNDTRNSPQGFKQFLVDSPLISEPIPYLKPPPKYLPLNYGSYHQLYKVDGKLVAMAVLDILPSCVSSVYFMYDKSWERFSLGKLSALREVSLAREIHELGLHEMQSLYMGFYIYSCQKMRYKGEYSPSYLADPETYEWFPLEECIQLLQKFRYACFSKPEHCIDGEALDSPSEDQELNIEDLTDVYTLSRSAGGDLIATPISETSYWQYKEVRRELSACIRGLGMKLTRAIAFAV</sequence>
<feature type="domain" description="N-end rule aminoacyl transferase C-terminal" evidence="2">
    <location>
        <begin position="112"/>
        <end position="255"/>
    </location>
</feature>
<evidence type="ECO:0000259" key="2">
    <source>
        <dbReference type="Pfam" id="PF04377"/>
    </source>
</evidence>
<keyword evidence="1" id="KW-0833">Ubl conjugation pathway</keyword>